<keyword evidence="2" id="KW-0472">Membrane</keyword>
<accession>A0A9P5XET1</accession>
<proteinExistence type="predicted"/>
<keyword evidence="2" id="KW-0812">Transmembrane</keyword>
<keyword evidence="2" id="KW-1133">Transmembrane helix</keyword>
<feature type="transmembrane region" description="Helical" evidence="2">
    <location>
        <begin position="42"/>
        <end position="67"/>
    </location>
</feature>
<feature type="region of interest" description="Disordered" evidence="1">
    <location>
        <begin position="1"/>
        <end position="29"/>
    </location>
</feature>
<organism evidence="3 4">
    <name type="scientific">Macrolepiota fuliginosa MF-IS2</name>
    <dbReference type="NCBI Taxonomy" id="1400762"/>
    <lineage>
        <taxon>Eukaryota</taxon>
        <taxon>Fungi</taxon>
        <taxon>Dikarya</taxon>
        <taxon>Basidiomycota</taxon>
        <taxon>Agaricomycotina</taxon>
        <taxon>Agaricomycetes</taxon>
        <taxon>Agaricomycetidae</taxon>
        <taxon>Agaricales</taxon>
        <taxon>Agaricineae</taxon>
        <taxon>Agaricaceae</taxon>
        <taxon>Macrolepiota</taxon>
    </lineage>
</organism>
<dbReference type="Proteomes" id="UP000807342">
    <property type="component" value="Unassembled WGS sequence"/>
</dbReference>
<feature type="compositionally biased region" description="Low complexity" evidence="1">
    <location>
        <begin position="1"/>
        <end position="17"/>
    </location>
</feature>
<feature type="non-terminal residue" evidence="3">
    <location>
        <position position="1"/>
    </location>
</feature>
<evidence type="ECO:0000256" key="2">
    <source>
        <dbReference type="SAM" id="Phobius"/>
    </source>
</evidence>
<name>A0A9P5XET1_9AGAR</name>
<gene>
    <name evidence="3" type="ORF">P691DRAFT_812570</name>
</gene>
<protein>
    <submittedName>
        <fullName evidence="3">Uncharacterized protein</fullName>
    </submittedName>
</protein>
<evidence type="ECO:0000313" key="4">
    <source>
        <dbReference type="Proteomes" id="UP000807342"/>
    </source>
</evidence>
<evidence type="ECO:0000256" key="1">
    <source>
        <dbReference type="SAM" id="MobiDB-lite"/>
    </source>
</evidence>
<reference evidence="3" key="1">
    <citation type="submission" date="2020-11" db="EMBL/GenBank/DDBJ databases">
        <authorList>
            <consortium name="DOE Joint Genome Institute"/>
            <person name="Ahrendt S."/>
            <person name="Riley R."/>
            <person name="Andreopoulos W."/>
            <person name="Labutti K."/>
            <person name="Pangilinan J."/>
            <person name="Ruiz-Duenas F.J."/>
            <person name="Barrasa J.M."/>
            <person name="Sanchez-Garcia M."/>
            <person name="Camarero S."/>
            <person name="Miyauchi S."/>
            <person name="Serrano A."/>
            <person name="Linde D."/>
            <person name="Babiker R."/>
            <person name="Drula E."/>
            <person name="Ayuso-Fernandez I."/>
            <person name="Pacheco R."/>
            <person name="Padilla G."/>
            <person name="Ferreira P."/>
            <person name="Barriuso J."/>
            <person name="Kellner H."/>
            <person name="Castanera R."/>
            <person name="Alfaro M."/>
            <person name="Ramirez L."/>
            <person name="Pisabarro A.G."/>
            <person name="Kuo A."/>
            <person name="Tritt A."/>
            <person name="Lipzen A."/>
            <person name="He G."/>
            <person name="Yan M."/>
            <person name="Ng V."/>
            <person name="Cullen D."/>
            <person name="Martin F."/>
            <person name="Rosso M.-N."/>
            <person name="Henrissat B."/>
            <person name="Hibbett D."/>
            <person name="Martinez A.T."/>
            <person name="Grigoriev I.V."/>
        </authorList>
    </citation>
    <scope>NUCLEOTIDE SEQUENCE</scope>
    <source>
        <strain evidence="3">MF-IS2</strain>
    </source>
</reference>
<comment type="caution">
    <text evidence="3">The sequence shown here is derived from an EMBL/GenBank/DDBJ whole genome shotgun (WGS) entry which is preliminary data.</text>
</comment>
<dbReference type="EMBL" id="MU151131">
    <property type="protein sequence ID" value="KAF9449400.1"/>
    <property type="molecule type" value="Genomic_DNA"/>
</dbReference>
<sequence length="122" mass="12504">ATHTPAAPPAHHTPSPANNTDAASLQPRLPERSSLVSGFDSALVLVPVLELGPVAVVVTFLAVLAQWQPLELELELVEPDVELAPVTLSSVAPHSSHPPPLPLPPVAVAVAAVVAAAARRPV</sequence>
<dbReference type="AlphaFoldDB" id="A0A9P5XET1"/>
<keyword evidence="4" id="KW-1185">Reference proteome</keyword>
<evidence type="ECO:0000313" key="3">
    <source>
        <dbReference type="EMBL" id="KAF9449400.1"/>
    </source>
</evidence>